<evidence type="ECO:0000256" key="1">
    <source>
        <dbReference type="SAM" id="MobiDB-lite"/>
    </source>
</evidence>
<name>A0AAP0JUM7_9MAGN</name>
<gene>
    <name evidence="2" type="ORF">Scep_010007</name>
</gene>
<dbReference type="Proteomes" id="UP001419268">
    <property type="component" value="Unassembled WGS sequence"/>
</dbReference>
<feature type="compositionally biased region" description="Basic and acidic residues" evidence="1">
    <location>
        <begin position="7"/>
        <end position="40"/>
    </location>
</feature>
<comment type="caution">
    <text evidence="2">The sequence shown here is derived from an EMBL/GenBank/DDBJ whole genome shotgun (WGS) entry which is preliminary data.</text>
</comment>
<keyword evidence="3" id="KW-1185">Reference proteome</keyword>
<evidence type="ECO:0000313" key="2">
    <source>
        <dbReference type="EMBL" id="KAK9140326.1"/>
    </source>
</evidence>
<dbReference type="EMBL" id="JBBNAG010000004">
    <property type="protein sequence ID" value="KAK9140326.1"/>
    <property type="molecule type" value="Genomic_DNA"/>
</dbReference>
<dbReference type="AlphaFoldDB" id="A0AAP0JUM7"/>
<accession>A0AAP0JUM7</accession>
<sequence>MKISKSALEDRAARRESKPAEEGRRSMQMRERRMGAERGGEAVGAQREEDGENLQLSVGGEEGVETGGGGEAVGAEEREGDGSREIRGGGRCRERGSWGKSVQVGAHGEEGVGIGGGGEAVGAEAVRGVQRRAVRGVQRRCVRAEAIGAWRSGTSLSDGVKT</sequence>
<evidence type="ECO:0000313" key="3">
    <source>
        <dbReference type="Proteomes" id="UP001419268"/>
    </source>
</evidence>
<organism evidence="2 3">
    <name type="scientific">Stephania cephalantha</name>
    <dbReference type="NCBI Taxonomy" id="152367"/>
    <lineage>
        <taxon>Eukaryota</taxon>
        <taxon>Viridiplantae</taxon>
        <taxon>Streptophyta</taxon>
        <taxon>Embryophyta</taxon>
        <taxon>Tracheophyta</taxon>
        <taxon>Spermatophyta</taxon>
        <taxon>Magnoliopsida</taxon>
        <taxon>Ranunculales</taxon>
        <taxon>Menispermaceae</taxon>
        <taxon>Menispermoideae</taxon>
        <taxon>Cissampelideae</taxon>
        <taxon>Stephania</taxon>
    </lineage>
</organism>
<feature type="region of interest" description="Disordered" evidence="1">
    <location>
        <begin position="1"/>
        <end position="119"/>
    </location>
</feature>
<protein>
    <submittedName>
        <fullName evidence="2">Uncharacterized protein</fullName>
    </submittedName>
</protein>
<feature type="compositionally biased region" description="Basic and acidic residues" evidence="1">
    <location>
        <begin position="75"/>
        <end position="97"/>
    </location>
</feature>
<reference evidence="2 3" key="1">
    <citation type="submission" date="2024-01" db="EMBL/GenBank/DDBJ databases">
        <title>Genome assemblies of Stephania.</title>
        <authorList>
            <person name="Yang L."/>
        </authorList>
    </citation>
    <scope>NUCLEOTIDE SEQUENCE [LARGE SCALE GENOMIC DNA]</scope>
    <source>
        <strain evidence="2">JXDWG</strain>
        <tissue evidence="2">Leaf</tissue>
    </source>
</reference>
<proteinExistence type="predicted"/>